<dbReference type="PROSITE" id="PS00108">
    <property type="entry name" value="PROTEIN_KINASE_ST"/>
    <property type="match status" value="1"/>
</dbReference>
<evidence type="ECO:0000256" key="8">
    <source>
        <dbReference type="SAM" id="MobiDB-lite"/>
    </source>
</evidence>
<protein>
    <submittedName>
        <fullName evidence="10">Protein serine threonine kinase</fullName>
    </submittedName>
</protein>
<dbReference type="PROSITE" id="PS00107">
    <property type="entry name" value="PROTEIN_KINASE_ATP"/>
    <property type="match status" value="1"/>
</dbReference>
<keyword evidence="4 10" id="KW-0418">Kinase</keyword>
<dbReference type="PANTHER" id="PTHR24345">
    <property type="entry name" value="SERINE/THREONINE-PROTEIN KINASE PLK"/>
    <property type="match status" value="1"/>
</dbReference>
<evidence type="ECO:0000256" key="5">
    <source>
        <dbReference type="ARBA" id="ARBA00022840"/>
    </source>
</evidence>
<reference evidence="10" key="1">
    <citation type="submission" date="2013-08" db="EMBL/GenBank/DDBJ databases">
        <title>Gene expansion shapes genome architecture in the human pathogen Lichtheimia corymbifera: an evolutionary genomics analysis in the ancient terrestrial Mucorales (Mucoromycotina).</title>
        <authorList>
            <person name="Schwartze V.U."/>
            <person name="Winter S."/>
            <person name="Shelest E."/>
            <person name="Marcet-Houben M."/>
            <person name="Horn F."/>
            <person name="Wehner S."/>
            <person name="Hoffmann K."/>
            <person name="Riege K."/>
            <person name="Sammeth M."/>
            <person name="Nowrousian M."/>
            <person name="Valiante V."/>
            <person name="Linde J."/>
            <person name="Jacobsen I.D."/>
            <person name="Marz M."/>
            <person name="Brakhage A.A."/>
            <person name="Gabaldon T."/>
            <person name="Bocker S."/>
            <person name="Voigt K."/>
        </authorList>
    </citation>
    <scope>NUCLEOTIDE SEQUENCE [LARGE SCALE GENOMIC DNA]</scope>
    <source>
        <strain evidence="10">FSU 9682</strain>
    </source>
</reference>
<keyword evidence="5 6" id="KW-0067">ATP-binding</keyword>
<dbReference type="PANTHER" id="PTHR24345:SF91">
    <property type="entry name" value="SERINE_THREONINE-PROTEIN KINASE PLK4"/>
    <property type="match status" value="1"/>
</dbReference>
<feature type="binding site" evidence="6">
    <location>
        <position position="59"/>
    </location>
    <ligand>
        <name>ATP</name>
        <dbReference type="ChEBI" id="CHEBI:30616"/>
    </ligand>
</feature>
<dbReference type="GO" id="GO:0004674">
    <property type="term" value="F:protein serine/threonine kinase activity"/>
    <property type="evidence" value="ECO:0007669"/>
    <property type="project" value="UniProtKB-KW"/>
</dbReference>
<keyword evidence="3 6" id="KW-0547">Nucleotide-binding</keyword>
<dbReference type="Gene3D" id="1.10.510.10">
    <property type="entry name" value="Transferase(Phosphotransferase) domain 1"/>
    <property type="match status" value="1"/>
</dbReference>
<feature type="region of interest" description="Disordered" evidence="8">
    <location>
        <begin position="360"/>
        <end position="392"/>
    </location>
</feature>
<keyword evidence="2" id="KW-0808">Transferase</keyword>
<dbReference type="Proteomes" id="UP000027586">
    <property type="component" value="Unassembled WGS sequence"/>
</dbReference>
<dbReference type="OrthoDB" id="541276at2759"/>
<keyword evidence="11" id="KW-1185">Reference proteome</keyword>
<dbReference type="InterPro" id="IPR017441">
    <property type="entry name" value="Protein_kinase_ATP_BS"/>
</dbReference>
<evidence type="ECO:0000256" key="1">
    <source>
        <dbReference type="ARBA" id="ARBA00022527"/>
    </source>
</evidence>
<accession>A0A068RLR8</accession>
<dbReference type="GO" id="GO:0005634">
    <property type="term" value="C:nucleus"/>
    <property type="evidence" value="ECO:0007669"/>
    <property type="project" value="TreeGrafter"/>
</dbReference>
<dbReference type="EMBL" id="CBTN010000007">
    <property type="protein sequence ID" value="CDH50547.1"/>
    <property type="molecule type" value="Genomic_DNA"/>
</dbReference>
<evidence type="ECO:0000256" key="7">
    <source>
        <dbReference type="RuleBase" id="RU000304"/>
    </source>
</evidence>
<dbReference type="SMART" id="SM00220">
    <property type="entry name" value="S_TKc"/>
    <property type="match status" value="1"/>
</dbReference>
<organism evidence="10 11">
    <name type="scientific">Lichtheimia corymbifera JMRC:FSU:9682</name>
    <dbReference type="NCBI Taxonomy" id="1263082"/>
    <lineage>
        <taxon>Eukaryota</taxon>
        <taxon>Fungi</taxon>
        <taxon>Fungi incertae sedis</taxon>
        <taxon>Mucoromycota</taxon>
        <taxon>Mucoromycotina</taxon>
        <taxon>Mucoromycetes</taxon>
        <taxon>Mucorales</taxon>
        <taxon>Lichtheimiaceae</taxon>
        <taxon>Lichtheimia</taxon>
    </lineage>
</organism>
<dbReference type="SUPFAM" id="SSF56112">
    <property type="entry name" value="Protein kinase-like (PK-like)"/>
    <property type="match status" value="1"/>
</dbReference>
<dbReference type="InterPro" id="IPR000719">
    <property type="entry name" value="Prot_kinase_dom"/>
</dbReference>
<dbReference type="FunFam" id="3.30.200.20:FF:000042">
    <property type="entry name" value="Aurora kinase A"/>
    <property type="match status" value="1"/>
</dbReference>
<evidence type="ECO:0000313" key="10">
    <source>
        <dbReference type="EMBL" id="CDH50547.1"/>
    </source>
</evidence>
<dbReference type="FunFam" id="1.10.510.10:FF:000571">
    <property type="entry name" value="Maternal embryonic leucine zipper kinase"/>
    <property type="match status" value="1"/>
</dbReference>
<dbReference type="InterPro" id="IPR008271">
    <property type="entry name" value="Ser/Thr_kinase_AS"/>
</dbReference>
<dbReference type="Pfam" id="PF00069">
    <property type="entry name" value="Pkinase"/>
    <property type="match status" value="1"/>
</dbReference>
<evidence type="ECO:0000256" key="3">
    <source>
        <dbReference type="ARBA" id="ARBA00022741"/>
    </source>
</evidence>
<dbReference type="InterPro" id="IPR011009">
    <property type="entry name" value="Kinase-like_dom_sf"/>
</dbReference>
<gene>
    <name evidence="10" type="ORF">LCOR_02259.1</name>
</gene>
<keyword evidence="1 7" id="KW-0723">Serine/threonine-protein kinase</keyword>
<evidence type="ECO:0000256" key="2">
    <source>
        <dbReference type="ARBA" id="ARBA00022679"/>
    </source>
</evidence>
<name>A0A068RLR8_9FUNG</name>
<evidence type="ECO:0000256" key="6">
    <source>
        <dbReference type="PROSITE-ProRule" id="PRU10141"/>
    </source>
</evidence>
<comment type="caution">
    <text evidence="10">The sequence shown here is derived from an EMBL/GenBank/DDBJ whole genome shotgun (WGS) entry which is preliminary data.</text>
</comment>
<dbReference type="STRING" id="1263082.A0A068RLR8"/>
<comment type="similarity">
    <text evidence="7">Belongs to the protein kinase superfamily.</text>
</comment>
<sequence>MTNSIEQQEQHDYWTDLASIMLDRVIGDQYQLLEELGRGSYGALYLGQSVDNGEYVAVKVLAKNGLDHQQLQLQQLEADIQSELKHPHILALQRVIQEEQYTYMVMELCDQGDLFDFVVRQQGPMDESLVKSMFLQILDAVEYMHSKNVFHRDIKLENILLKSDALTCKVADFGLATRERLSMEYGCGSSTYLAPEHFADGDDKENEDDVPYDAALSDVWSLGILLLALLYGRNPWQEATSMDPAFLAFKRNSAMLKDQLFPTLSMPCLHLLQSTLSIHPQDRLSVSELKHQFMNIKHLTTTSMDSTVDDNQLRSAVNIPAVCHKPSNRASFDSAIFSATTMPTGSWSDMVEEDELWAEQHHHHDDDDDASMASSSHSHSSSSGHAYDDDEDDTDMFVHQHEKESWWI</sequence>
<proteinExistence type="inferred from homology"/>
<feature type="domain" description="Protein kinase" evidence="9">
    <location>
        <begin position="30"/>
        <end position="294"/>
    </location>
</feature>
<dbReference type="AlphaFoldDB" id="A0A068RLR8"/>
<evidence type="ECO:0000256" key="4">
    <source>
        <dbReference type="ARBA" id="ARBA00022777"/>
    </source>
</evidence>
<dbReference type="GO" id="GO:0005524">
    <property type="term" value="F:ATP binding"/>
    <property type="evidence" value="ECO:0007669"/>
    <property type="project" value="UniProtKB-UniRule"/>
</dbReference>
<feature type="compositionally biased region" description="Low complexity" evidence="8">
    <location>
        <begin position="371"/>
        <end position="385"/>
    </location>
</feature>
<dbReference type="VEuPathDB" id="FungiDB:LCOR_02259.1"/>
<evidence type="ECO:0000259" key="9">
    <source>
        <dbReference type="PROSITE" id="PS50011"/>
    </source>
</evidence>
<evidence type="ECO:0000313" key="11">
    <source>
        <dbReference type="Proteomes" id="UP000027586"/>
    </source>
</evidence>
<dbReference type="PROSITE" id="PS50011">
    <property type="entry name" value="PROTEIN_KINASE_DOM"/>
    <property type="match status" value="1"/>
</dbReference>